<keyword evidence="7 10" id="KW-0067">ATP-binding</keyword>
<keyword evidence="6 10" id="KW-0547">Nucleotide-binding</keyword>
<keyword evidence="4 10" id="KW-0317">Glutathione biosynthesis</keyword>
<dbReference type="Pfam" id="PF02951">
    <property type="entry name" value="GSH-S_N"/>
    <property type="match status" value="1"/>
</dbReference>
<dbReference type="Gene3D" id="3.30.1490.20">
    <property type="entry name" value="ATP-grasp fold, A domain"/>
    <property type="match status" value="1"/>
</dbReference>
<evidence type="ECO:0000313" key="13">
    <source>
        <dbReference type="Proteomes" id="UP000659172"/>
    </source>
</evidence>
<comment type="pathway">
    <text evidence="10">Sulfur metabolism; glutathione biosynthesis; glutathione from L-cysteine and L-glutamate: step 2/2.</text>
</comment>
<sequence length="349" mass="37980">MRIAFFVNSIEGETATYTTTGLAFSALCRGHEVCYVTPADFILRPDDSLWVRGRVLPAAKRYRKVQSLHADLQGTETKIDIVDAREIDVLFLRNDPSLDEGGRAWAAHVGAMFGRLAAARGVVVLNDPDGLSLAQNKLYFQGFPRAVRPDTLISKSIDEIRAFVDSNPEGVILKPLQGSGGKNVFKIGSTDEANLNQIFEAVSGEGYLIAQAYLPAATEGDIRLFLMNGRPLIRDGKYAAIRRVPTEGEVRSNIHASGTAVAVDVNTDVLAVAEVVRPKLVEDGMFLVGLDIVGDRILEINVFTPGGLSVMRELYDVDFSDSIVEALERKIVHRNGNLGVLSNRAIATL</sequence>
<dbReference type="NCBIfam" id="NF009110">
    <property type="entry name" value="PRK12458.1"/>
    <property type="match status" value="1"/>
</dbReference>
<keyword evidence="13" id="KW-1185">Reference proteome</keyword>
<evidence type="ECO:0000256" key="10">
    <source>
        <dbReference type="HAMAP-Rule" id="MF_00162"/>
    </source>
</evidence>
<dbReference type="PANTHER" id="PTHR21621">
    <property type="entry name" value="RIBOSOMAL PROTEIN S6 MODIFICATION PROTEIN"/>
    <property type="match status" value="1"/>
</dbReference>
<dbReference type="InterPro" id="IPR006284">
    <property type="entry name" value="Glut_synth_pro"/>
</dbReference>
<evidence type="ECO:0000256" key="3">
    <source>
        <dbReference type="ARBA" id="ARBA00022598"/>
    </source>
</evidence>
<dbReference type="EC" id="6.3.2.3" evidence="10"/>
<evidence type="ECO:0000256" key="7">
    <source>
        <dbReference type="ARBA" id="ARBA00022840"/>
    </source>
</evidence>
<comment type="catalytic activity">
    <reaction evidence="10">
        <text>gamma-L-glutamyl-L-cysteine + glycine + ATP = glutathione + ADP + phosphate + H(+)</text>
        <dbReference type="Rhea" id="RHEA:13557"/>
        <dbReference type="ChEBI" id="CHEBI:15378"/>
        <dbReference type="ChEBI" id="CHEBI:30616"/>
        <dbReference type="ChEBI" id="CHEBI:43474"/>
        <dbReference type="ChEBI" id="CHEBI:57305"/>
        <dbReference type="ChEBI" id="CHEBI:57925"/>
        <dbReference type="ChEBI" id="CHEBI:58173"/>
        <dbReference type="ChEBI" id="CHEBI:456216"/>
        <dbReference type="EC" id="6.3.2.3"/>
    </reaction>
</comment>
<comment type="cofactor">
    <cofactor evidence="1">
        <name>Mn(2+)</name>
        <dbReference type="ChEBI" id="CHEBI:29035"/>
    </cofactor>
</comment>
<dbReference type="Proteomes" id="UP000659172">
    <property type="component" value="Unassembled WGS sequence"/>
</dbReference>
<keyword evidence="5" id="KW-0479">Metal-binding</keyword>
<organism evidence="12 13">
    <name type="scientific">Mycoplana rhizolycopersici</name>
    <dbReference type="NCBI Taxonomy" id="2746702"/>
    <lineage>
        <taxon>Bacteria</taxon>
        <taxon>Pseudomonadati</taxon>
        <taxon>Pseudomonadota</taxon>
        <taxon>Alphaproteobacteria</taxon>
        <taxon>Hyphomicrobiales</taxon>
        <taxon>Rhizobiaceae</taxon>
        <taxon>Mycoplana</taxon>
    </lineage>
</organism>
<accession>A0ABX2QPT8</accession>
<comment type="similarity">
    <text evidence="10">Belongs to the prokaryotic GSH synthase family.</text>
</comment>
<dbReference type="PROSITE" id="PS50975">
    <property type="entry name" value="ATP_GRASP"/>
    <property type="match status" value="1"/>
</dbReference>
<dbReference type="InterPro" id="IPR004215">
    <property type="entry name" value="GSHS_N"/>
</dbReference>
<reference evidence="12 13" key="1">
    <citation type="submission" date="2020-06" db="EMBL/GenBank/DDBJ databases">
        <title>Rhizobium sp.nov. isolated from the tomato plant.</title>
        <authorList>
            <person name="Thin K.K."/>
            <person name="Zhang X."/>
            <person name="He S."/>
        </authorList>
    </citation>
    <scope>NUCLEOTIDE SEQUENCE [LARGE SCALE GENOMIC DNA]</scope>
    <source>
        <strain evidence="12 13">DBTS2</strain>
    </source>
</reference>
<dbReference type="HAMAP" id="MF_00162">
    <property type="entry name" value="GSH_S"/>
    <property type="match status" value="1"/>
</dbReference>
<dbReference type="SUPFAM" id="SSF52440">
    <property type="entry name" value="PreATP-grasp domain"/>
    <property type="match status" value="1"/>
</dbReference>
<evidence type="ECO:0000256" key="5">
    <source>
        <dbReference type="ARBA" id="ARBA00022723"/>
    </source>
</evidence>
<dbReference type="InterPro" id="IPR016185">
    <property type="entry name" value="PreATP-grasp_dom_sf"/>
</dbReference>
<evidence type="ECO:0000256" key="2">
    <source>
        <dbReference type="ARBA" id="ARBA00001946"/>
    </source>
</evidence>
<feature type="domain" description="ATP-grasp" evidence="11">
    <location>
        <begin position="137"/>
        <end position="328"/>
    </location>
</feature>
<comment type="caution">
    <text evidence="12">The sequence shown here is derived from an EMBL/GenBank/DDBJ whole genome shotgun (WGS) entry which is preliminary data.</text>
</comment>
<proteinExistence type="inferred from homology"/>
<evidence type="ECO:0000256" key="8">
    <source>
        <dbReference type="ARBA" id="ARBA00022842"/>
    </source>
</evidence>
<dbReference type="InterPro" id="IPR013815">
    <property type="entry name" value="ATP_grasp_subdomain_1"/>
</dbReference>
<dbReference type="RefSeq" id="WP_176952236.1">
    <property type="nucleotide sequence ID" value="NZ_JABXYK010000024.1"/>
</dbReference>
<gene>
    <name evidence="10" type="primary">gshB</name>
    <name evidence="12" type="ORF">HV823_24165</name>
</gene>
<dbReference type="PANTHER" id="PTHR21621:SF4">
    <property type="entry name" value="GLUTATHIONE SYNTHETASE"/>
    <property type="match status" value="1"/>
</dbReference>
<evidence type="ECO:0000259" key="11">
    <source>
        <dbReference type="PROSITE" id="PS50975"/>
    </source>
</evidence>
<dbReference type="Pfam" id="PF02955">
    <property type="entry name" value="GSH-S_ATP"/>
    <property type="match status" value="1"/>
</dbReference>
<dbReference type="SUPFAM" id="SSF56059">
    <property type="entry name" value="Glutathione synthetase ATP-binding domain-like"/>
    <property type="match status" value="1"/>
</dbReference>
<protein>
    <recommendedName>
        <fullName evidence="10">Glutathione synthetase</fullName>
        <ecNumber evidence="10">6.3.2.3</ecNumber>
    </recommendedName>
    <alternativeName>
        <fullName evidence="10">GSH synthetase</fullName>
        <shortName evidence="10">GSH-S</shortName>
        <shortName evidence="10">GSHase</shortName>
    </alternativeName>
    <alternativeName>
        <fullName evidence="10">Glutathione synthase</fullName>
    </alternativeName>
</protein>
<dbReference type="Gene3D" id="3.30.470.20">
    <property type="entry name" value="ATP-grasp fold, B domain"/>
    <property type="match status" value="1"/>
</dbReference>
<keyword evidence="8" id="KW-0460">Magnesium</keyword>
<keyword evidence="3 10" id="KW-0436">Ligase</keyword>
<comment type="cofactor">
    <cofactor evidence="2">
        <name>Mg(2+)</name>
        <dbReference type="ChEBI" id="CHEBI:18420"/>
    </cofactor>
</comment>
<evidence type="ECO:0000256" key="1">
    <source>
        <dbReference type="ARBA" id="ARBA00001936"/>
    </source>
</evidence>
<evidence type="ECO:0000256" key="4">
    <source>
        <dbReference type="ARBA" id="ARBA00022684"/>
    </source>
</evidence>
<keyword evidence="9" id="KW-0464">Manganese</keyword>
<dbReference type="EMBL" id="JABXYK010000024">
    <property type="protein sequence ID" value="NVP58336.1"/>
    <property type="molecule type" value="Genomic_DNA"/>
</dbReference>
<evidence type="ECO:0000313" key="12">
    <source>
        <dbReference type="EMBL" id="NVP58336.1"/>
    </source>
</evidence>
<dbReference type="InterPro" id="IPR004218">
    <property type="entry name" value="GSHS_ATP-bd"/>
</dbReference>
<dbReference type="Gene3D" id="3.40.50.20">
    <property type="match status" value="1"/>
</dbReference>
<evidence type="ECO:0000256" key="6">
    <source>
        <dbReference type="ARBA" id="ARBA00022741"/>
    </source>
</evidence>
<evidence type="ECO:0000256" key="9">
    <source>
        <dbReference type="ARBA" id="ARBA00023211"/>
    </source>
</evidence>
<name>A0ABX2QPT8_9HYPH</name>
<dbReference type="InterPro" id="IPR011761">
    <property type="entry name" value="ATP-grasp"/>
</dbReference>